<keyword evidence="4" id="KW-1133">Transmembrane helix</keyword>
<dbReference type="AlphaFoldDB" id="A0A846LGV0"/>
<gene>
    <name evidence="7" type="ORF">FB380_000927</name>
    <name evidence="6" type="ORF">GCM10011589_20260</name>
</gene>
<dbReference type="Pfam" id="PF13641">
    <property type="entry name" value="Glyco_tranf_2_3"/>
    <property type="match status" value="1"/>
</dbReference>
<evidence type="ECO:0000256" key="1">
    <source>
        <dbReference type="ARBA" id="ARBA00006739"/>
    </source>
</evidence>
<reference evidence="7 8" key="3">
    <citation type="submission" date="2020-02" db="EMBL/GenBank/DDBJ databases">
        <title>Sequencing the genomes of 1000 actinobacteria strains.</title>
        <authorList>
            <person name="Klenk H.-P."/>
        </authorList>
    </citation>
    <scope>NUCLEOTIDE SEQUENCE [LARGE SCALE GENOMIC DNA]</scope>
    <source>
        <strain evidence="7 8">DSM 45201</strain>
    </source>
</reference>
<dbReference type="Proteomes" id="UP000648663">
    <property type="component" value="Unassembled WGS sequence"/>
</dbReference>
<keyword evidence="4" id="KW-0472">Membrane</keyword>
<dbReference type="GO" id="GO:0016757">
    <property type="term" value="F:glycosyltransferase activity"/>
    <property type="evidence" value="ECO:0007669"/>
    <property type="project" value="UniProtKB-KW"/>
</dbReference>
<dbReference type="Gene3D" id="3.90.550.10">
    <property type="entry name" value="Spore Coat Polysaccharide Biosynthesis Protein SpsA, Chain A"/>
    <property type="match status" value="1"/>
</dbReference>
<keyword evidence="9" id="KW-1185">Reference proteome</keyword>
<reference evidence="6" key="1">
    <citation type="journal article" date="2014" name="Int. J. Syst. Evol. Microbiol.">
        <title>Complete genome of a new Firmicutes species belonging to the dominant human colonic microbiota ('Ruminococcus bicirculans') reveals two chromosomes and a selective capacity to utilize plant glucans.</title>
        <authorList>
            <consortium name="NISC Comparative Sequencing Program"/>
            <person name="Wegmann U."/>
            <person name="Louis P."/>
            <person name="Goesmann A."/>
            <person name="Henrissat B."/>
            <person name="Duncan S.H."/>
            <person name="Flint H.J."/>
        </authorList>
    </citation>
    <scope>NUCLEOTIDE SEQUENCE</scope>
    <source>
        <strain evidence="6">CGMCC 4.5581</strain>
    </source>
</reference>
<dbReference type="Pfam" id="PF00535">
    <property type="entry name" value="Glycos_transf_2"/>
    <property type="match status" value="1"/>
</dbReference>
<dbReference type="InterPro" id="IPR001173">
    <property type="entry name" value="Glyco_trans_2-like"/>
</dbReference>
<feature type="domain" description="Glycosyltransferase 2-like" evidence="5">
    <location>
        <begin position="63"/>
        <end position="109"/>
    </location>
</feature>
<evidence type="ECO:0000313" key="9">
    <source>
        <dbReference type="Proteomes" id="UP000648663"/>
    </source>
</evidence>
<dbReference type="CDD" id="cd06423">
    <property type="entry name" value="CESA_like"/>
    <property type="match status" value="1"/>
</dbReference>
<dbReference type="EMBL" id="BMMI01000003">
    <property type="protein sequence ID" value="GGL64013.1"/>
    <property type="molecule type" value="Genomic_DNA"/>
</dbReference>
<dbReference type="PANTHER" id="PTHR43630:SF1">
    <property type="entry name" value="POLY-BETA-1,6-N-ACETYL-D-GLUCOSAMINE SYNTHASE"/>
    <property type="match status" value="1"/>
</dbReference>
<protein>
    <submittedName>
        <fullName evidence="7">Cellulose synthase/poly-beta-1,6-N-acetylglucosamine synthase-like glycosyltransferase</fullName>
    </submittedName>
    <submittedName>
        <fullName evidence="6">Glycosyl transferase family 2</fullName>
    </submittedName>
</protein>
<dbReference type="PANTHER" id="PTHR43630">
    <property type="entry name" value="POLY-BETA-1,6-N-ACETYL-D-GLUCOSAMINE SYNTHASE"/>
    <property type="match status" value="1"/>
</dbReference>
<sequence length="498" mass="54136">MRELAADVVLALNWTVFGYVVVLDLTMLLLVLAGARRVATSRRWRGAEGHDEIFASPLTPAVTVLVPAHDEEAGVLDTLAAALGQRYPALEVVLVDDGSTDRTFELVERRYALREVVPHPTAALRVDGEVLSVHRATTGDPLTVIRKTSVGRRSDAINAGLNLARHPLVCMVDGDSLLESDALLRVARPFVEDPAQVVATGGVIRTANGALTDRGTVLEPRLSQNWLVRIQAVEYLRSFLLGRTGWADANALLIISGAFGLFRRDLLVEIGGLDPRSLAEDAELVVTLQEKLRRERRPHRVVFVPEPVCWTEVPETWQVLGRQRKRWAHGLGQLLWKHRRMMGNPRYGVVGTVALPFFLLFELLGPVVEVVGLASVALSAGLGLLDPGTALLMVGLALALGTLLSTTTIAVEEFTFHRYRRGRDLLALLAAGVLENVGYRQLHAWFRLRGLVAALTRRAPVWTPMPRVGFAGGIPLPDAPADAGGQQAAGGRLTPVPS</sequence>
<comment type="similarity">
    <text evidence="1">Belongs to the glycosyltransferase 2 family.</text>
</comment>
<comment type="caution">
    <text evidence="7">The sequence shown here is derived from an EMBL/GenBank/DDBJ whole genome shotgun (WGS) entry which is preliminary data.</text>
</comment>
<evidence type="ECO:0000313" key="6">
    <source>
        <dbReference type="EMBL" id="GGL64013.1"/>
    </source>
</evidence>
<evidence type="ECO:0000256" key="3">
    <source>
        <dbReference type="ARBA" id="ARBA00022679"/>
    </source>
</evidence>
<dbReference type="Proteomes" id="UP000552836">
    <property type="component" value="Unassembled WGS sequence"/>
</dbReference>
<dbReference type="EMBL" id="JAAMPA010000001">
    <property type="protein sequence ID" value="NIH66481.1"/>
    <property type="molecule type" value="Genomic_DNA"/>
</dbReference>
<dbReference type="RefSeq" id="WP_166754062.1">
    <property type="nucleotide sequence ID" value="NZ_BAABJU010000018.1"/>
</dbReference>
<feature type="transmembrane region" description="Helical" evidence="4">
    <location>
        <begin position="347"/>
        <end position="368"/>
    </location>
</feature>
<dbReference type="SUPFAM" id="SSF53448">
    <property type="entry name" value="Nucleotide-diphospho-sugar transferases"/>
    <property type="match status" value="1"/>
</dbReference>
<feature type="transmembrane region" description="Helical" evidence="4">
    <location>
        <begin position="12"/>
        <end position="35"/>
    </location>
</feature>
<accession>A0A846LGV0</accession>
<keyword evidence="4" id="KW-0812">Transmembrane</keyword>
<evidence type="ECO:0000313" key="8">
    <source>
        <dbReference type="Proteomes" id="UP000552836"/>
    </source>
</evidence>
<evidence type="ECO:0000256" key="4">
    <source>
        <dbReference type="SAM" id="Phobius"/>
    </source>
</evidence>
<keyword evidence="3 7" id="KW-0808">Transferase</keyword>
<reference evidence="6" key="4">
    <citation type="submission" date="2024-05" db="EMBL/GenBank/DDBJ databases">
        <authorList>
            <person name="Sun Q."/>
            <person name="Zhou Y."/>
        </authorList>
    </citation>
    <scope>NUCLEOTIDE SEQUENCE</scope>
    <source>
        <strain evidence="6">CGMCC 4.5581</strain>
    </source>
</reference>
<proteinExistence type="inferred from homology"/>
<feature type="transmembrane region" description="Helical" evidence="4">
    <location>
        <begin position="388"/>
        <end position="411"/>
    </location>
</feature>
<reference evidence="9" key="2">
    <citation type="journal article" date="2019" name="Int. J. Syst. Evol. Microbiol.">
        <title>The Global Catalogue of Microorganisms (GCM) 10K type strain sequencing project: providing services to taxonomists for standard genome sequencing and annotation.</title>
        <authorList>
            <consortium name="The Broad Institute Genomics Platform"/>
            <consortium name="The Broad Institute Genome Sequencing Center for Infectious Disease"/>
            <person name="Wu L."/>
            <person name="Ma J."/>
        </authorList>
    </citation>
    <scope>NUCLEOTIDE SEQUENCE [LARGE SCALE GENOMIC DNA]</scope>
    <source>
        <strain evidence="9">CGMCC 4.5581</strain>
    </source>
</reference>
<keyword evidence="2" id="KW-0328">Glycosyltransferase</keyword>
<evidence type="ECO:0000259" key="5">
    <source>
        <dbReference type="Pfam" id="PF00535"/>
    </source>
</evidence>
<evidence type="ECO:0000256" key="2">
    <source>
        <dbReference type="ARBA" id="ARBA00022676"/>
    </source>
</evidence>
<evidence type="ECO:0000313" key="7">
    <source>
        <dbReference type="EMBL" id="NIH66481.1"/>
    </source>
</evidence>
<dbReference type="InterPro" id="IPR029044">
    <property type="entry name" value="Nucleotide-diphossugar_trans"/>
</dbReference>
<name>A0A846LGV0_9ACTN</name>
<organism evidence="7 8">
    <name type="scientific">Modestobacter marinus</name>
    <dbReference type="NCBI Taxonomy" id="477641"/>
    <lineage>
        <taxon>Bacteria</taxon>
        <taxon>Bacillati</taxon>
        <taxon>Actinomycetota</taxon>
        <taxon>Actinomycetes</taxon>
        <taxon>Geodermatophilales</taxon>
        <taxon>Geodermatophilaceae</taxon>
        <taxon>Modestobacter</taxon>
    </lineage>
</organism>